<evidence type="ECO:0000256" key="2">
    <source>
        <dbReference type="ARBA" id="ARBA00004236"/>
    </source>
</evidence>
<dbReference type="GO" id="GO:0005770">
    <property type="term" value="C:late endosome"/>
    <property type="evidence" value="ECO:0007669"/>
    <property type="project" value="UniProtKB-SubCell"/>
</dbReference>
<keyword evidence="12" id="KW-0519">Myristate</keyword>
<keyword evidence="13" id="KW-0967">Endosome</keyword>
<sequence length="205" mass="23542">MAEENTGAKEMKGESGSDVISKTLEEVPEVTVNSTNEILWCDDDNDMFYKFVILHSESDIEEAIRIQLMLQNQFHIVPGIILAEMPCGRHRLQTLEDAVNGSAWTIILLTENLLKETWCEYQSYTCLMNSINKQHKYNSVIPLRPANNGLSRAKTPFVLQAINALEEGAPAFAQQVENIFRETVYEKQKELWKKERWNQMSWSGN</sequence>
<evidence type="ECO:0000256" key="13">
    <source>
        <dbReference type="ARBA" id="ARBA00022753"/>
    </source>
</evidence>
<evidence type="ECO:0000256" key="11">
    <source>
        <dbReference type="ARBA" id="ARBA00022588"/>
    </source>
</evidence>
<dbReference type="AlphaFoldDB" id="A0AAV7W577"/>
<evidence type="ECO:0000256" key="18">
    <source>
        <dbReference type="ARBA" id="ARBA00023198"/>
    </source>
</evidence>
<dbReference type="GO" id="GO:0005783">
    <property type="term" value="C:endoplasmic reticulum"/>
    <property type="evidence" value="ECO:0007669"/>
    <property type="project" value="UniProtKB-SubCell"/>
</dbReference>
<dbReference type="SUPFAM" id="SSF52200">
    <property type="entry name" value="Toll/Interleukin receptor TIR domain"/>
    <property type="match status" value="1"/>
</dbReference>
<dbReference type="GO" id="GO:0005769">
    <property type="term" value="C:early endosome"/>
    <property type="evidence" value="ECO:0007669"/>
    <property type="project" value="UniProtKB-SubCell"/>
</dbReference>
<comment type="caution">
    <text evidence="26">The sequence shown here is derived from an EMBL/GenBank/DDBJ whole genome shotgun (WGS) entry which is preliminary data.</text>
</comment>
<dbReference type="PANTHER" id="PTHR47230:SF2">
    <property type="entry name" value="TIR DOMAIN-CONTAINING ADAPTER MOLECULE 2"/>
    <property type="match status" value="1"/>
</dbReference>
<proteinExistence type="predicted"/>
<reference evidence="26" key="1">
    <citation type="journal article" date="2022" name="bioRxiv">
        <title>Sequencing and chromosome-scale assembly of the giantPleurodeles waltlgenome.</title>
        <authorList>
            <person name="Brown T."/>
            <person name="Elewa A."/>
            <person name="Iarovenko S."/>
            <person name="Subramanian E."/>
            <person name="Araus A.J."/>
            <person name="Petzold A."/>
            <person name="Susuki M."/>
            <person name="Suzuki K.-i.T."/>
            <person name="Hayashi T."/>
            <person name="Toyoda A."/>
            <person name="Oliveira C."/>
            <person name="Osipova E."/>
            <person name="Leigh N.D."/>
            <person name="Simon A."/>
            <person name="Yun M.H."/>
        </authorList>
    </citation>
    <scope>NUCLEOTIDE SEQUENCE</scope>
    <source>
        <strain evidence="26">20211129_DDA</strain>
        <tissue evidence="26">Liver</tissue>
    </source>
</reference>
<dbReference type="GO" id="GO:0001891">
    <property type="term" value="C:phagocytic cup"/>
    <property type="evidence" value="ECO:0007669"/>
    <property type="project" value="UniProtKB-SubCell"/>
</dbReference>
<evidence type="ECO:0000256" key="19">
    <source>
        <dbReference type="ARBA" id="ARBA00023273"/>
    </source>
</evidence>
<evidence type="ECO:0000256" key="20">
    <source>
        <dbReference type="ARBA" id="ARBA00023288"/>
    </source>
</evidence>
<dbReference type="Pfam" id="PF13676">
    <property type="entry name" value="TIR_2"/>
    <property type="match status" value="1"/>
</dbReference>
<dbReference type="GO" id="GO:0006897">
    <property type="term" value="P:endocytosis"/>
    <property type="evidence" value="ECO:0007669"/>
    <property type="project" value="UniProtKB-ARBA"/>
</dbReference>
<evidence type="ECO:0000256" key="5">
    <source>
        <dbReference type="ARBA" id="ARBA00004496"/>
    </source>
</evidence>
<evidence type="ECO:0000256" key="14">
    <source>
        <dbReference type="ARBA" id="ARBA00022824"/>
    </source>
</evidence>
<keyword evidence="16" id="KW-0333">Golgi apparatus</keyword>
<evidence type="ECO:0000256" key="16">
    <source>
        <dbReference type="ARBA" id="ARBA00023034"/>
    </source>
</evidence>
<dbReference type="EMBL" id="JANPWB010000002">
    <property type="protein sequence ID" value="KAJ1208002.1"/>
    <property type="molecule type" value="Genomic_DNA"/>
</dbReference>
<keyword evidence="8" id="KW-1003">Cell membrane</keyword>
<evidence type="ECO:0000256" key="17">
    <source>
        <dbReference type="ARBA" id="ARBA00023136"/>
    </source>
</evidence>
<evidence type="ECO:0000256" key="23">
    <source>
        <dbReference type="ARBA" id="ARBA00072691"/>
    </source>
</evidence>
<dbReference type="GO" id="GO:0006954">
    <property type="term" value="P:inflammatory response"/>
    <property type="evidence" value="ECO:0007669"/>
    <property type="project" value="UniProtKB-KW"/>
</dbReference>
<comment type="subcellular location">
    <subcellularLocation>
        <location evidence="2">Cell membrane</location>
    </subcellularLocation>
    <subcellularLocation>
        <location evidence="1">Cell projection</location>
        <location evidence="1">Phagocytic cup</location>
    </subcellularLocation>
    <subcellularLocation>
        <location evidence="5">Cytoplasm</location>
    </subcellularLocation>
    <subcellularLocation>
        <location evidence="4">Early endosome</location>
    </subcellularLocation>
    <subcellularLocation>
        <location evidence="3">Endoplasmic reticulum</location>
    </subcellularLocation>
    <subcellularLocation>
        <location evidence="6">Golgi apparatus</location>
    </subcellularLocation>
    <subcellularLocation>
        <location evidence="7">Late endosome</location>
    </subcellularLocation>
</comment>
<protein>
    <recommendedName>
        <fullName evidence="23">TIR domain-containing adapter molecule 2</fullName>
    </recommendedName>
    <alternativeName>
        <fullName evidence="24">TRIF-related adapter molecule</fullName>
    </alternativeName>
</protein>
<keyword evidence="17" id="KW-0472">Membrane</keyword>
<evidence type="ECO:0000313" key="26">
    <source>
        <dbReference type="EMBL" id="KAJ1208002.1"/>
    </source>
</evidence>
<keyword evidence="10" id="KW-0597">Phosphoprotein</keyword>
<keyword evidence="15" id="KW-0391">Immunity</keyword>
<dbReference type="InterPro" id="IPR000157">
    <property type="entry name" value="TIR_dom"/>
</dbReference>
<keyword evidence="14" id="KW-0256">Endoplasmic reticulum</keyword>
<evidence type="ECO:0000256" key="3">
    <source>
        <dbReference type="ARBA" id="ARBA00004240"/>
    </source>
</evidence>
<keyword evidence="9" id="KW-0963">Cytoplasm</keyword>
<dbReference type="FunFam" id="3.40.50.10140:FF:000014">
    <property type="entry name" value="TIR domain-containing adapter molecule 2"/>
    <property type="match status" value="1"/>
</dbReference>
<keyword evidence="20" id="KW-0449">Lipoprotein</keyword>
<dbReference type="GO" id="GO:0035591">
    <property type="term" value="F:signaling adaptor activity"/>
    <property type="evidence" value="ECO:0007669"/>
    <property type="project" value="TreeGrafter"/>
</dbReference>
<dbReference type="PROSITE" id="PS50104">
    <property type="entry name" value="TIR"/>
    <property type="match status" value="1"/>
</dbReference>
<keyword evidence="11" id="KW-0399">Innate immunity</keyword>
<dbReference type="GO" id="GO:0035666">
    <property type="term" value="P:TRIF-dependent toll-like receptor signaling pathway"/>
    <property type="evidence" value="ECO:0007669"/>
    <property type="project" value="InterPro"/>
</dbReference>
<name>A0AAV7W577_PLEWA</name>
<keyword evidence="27" id="KW-1185">Reference proteome</keyword>
<comment type="function">
    <text evidence="21">Functions as a sorting adapter in different signaling pathways to facilitate downstream signaling leading to type I interferon induction. In TLR4 signaling, physically bridges TLR4 and TICAM1 and functionally transmits signal to TICAM1 in early endosomes after endocytosis of TLR4. In TLR2 signaling, physically bridges TLR2 and MYD88 and is required for the TLR2-dependent movement of MYD88 to endosomes following ligand engagement. Involved in IL-18 signaling and is proposed to function as a sorting adapter for MYD88 in IL-18 signaling during adaptive immune response. Forms a complex with RAB11FIP2 that is recruited to the phagosomes to promote the activation of the actin-regulatory GTPases RAC1 and CDC42 and subsequent phagocytosis of Gram-negative bacteria.</text>
</comment>
<dbReference type="PANTHER" id="PTHR47230">
    <property type="entry name" value="TIR DOMAIN-CONTAINING ADAPTER MOLECULE 1"/>
    <property type="match status" value="1"/>
</dbReference>
<organism evidence="26 27">
    <name type="scientific">Pleurodeles waltl</name>
    <name type="common">Iberian ribbed newt</name>
    <dbReference type="NCBI Taxonomy" id="8319"/>
    <lineage>
        <taxon>Eukaryota</taxon>
        <taxon>Metazoa</taxon>
        <taxon>Chordata</taxon>
        <taxon>Craniata</taxon>
        <taxon>Vertebrata</taxon>
        <taxon>Euteleostomi</taxon>
        <taxon>Amphibia</taxon>
        <taxon>Batrachia</taxon>
        <taxon>Caudata</taxon>
        <taxon>Salamandroidea</taxon>
        <taxon>Salamandridae</taxon>
        <taxon>Pleurodelinae</taxon>
        <taxon>Pleurodeles</taxon>
    </lineage>
</organism>
<feature type="domain" description="TIR" evidence="25">
    <location>
        <begin position="47"/>
        <end position="205"/>
    </location>
</feature>
<evidence type="ECO:0000256" key="15">
    <source>
        <dbReference type="ARBA" id="ARBA00022859"/>
    </source>
</evidence>
<dbReference type="Proteomes" id="UP001066276">
    <property type="component" value="Chromosome 1_2"/>
</dbReference>
<evidence type="ECO:0000256" key="24">
    <source>
        <dbReference type="ARBA" id="ARBA00080195"/>
    </source>
</evidence>
<evidence type="ECO:0000259" key="25">
    <source>
        <dbReference type="PROSITE" id="PS50104"/>
    </source>
</evidence>
<gene>
    <name evidence="26" type="ORF">NDU88_003392</name>
</gene>
<dbReference type="GO" id="GO:0005794">
    <property type="term" value="C:Golgi apparatus"/>
    <property type="evidence" value="ECO:0007669"/>
    <property type="project" value="UniProtKB-SubCell"/>
</dbReference>
<dbReference type="GO" id="GO:0032481">
    <property type="term" value="P:positive regulation of type I interferon production"/>
    <property type="evidence" value="ECO:0007669"/>
    <property type="project" value="TreeGrafter"/>
</dbReference>
<dbReference type="Gene3D" id="3.40.50.10140">
    <property type="entry name" value="Toll/interleukin-1 receptor homology (TIR) domain"/>
    <property type="match status" value="1"/>
</dbReference>
<dbReference type="InterPro" id="IPR035897">
    <property type="entry name" value="Toll_tir_struct_dom_sf"/>
</dbReference>
<evidence type="ECO:0000256" key="8">
    <source>
        <dbReference type="ARBA" id="ARBA00022475"/>
    </source>
</evidence>
<comment type="subunit">
    <text evidence="22">Homodimer. Interacts with TLR4, TICAM1, IRF3 and IRF7 in response to LPS. Interacts with IL1R1, IL1RAP, IRAK2, IRAK3 and TRAF6. Interacts with protein kinase-inactive mutants of IRAK1 and IRAK4. Isoform 1 interacts with isoform 2; the interaction occurs in late endosomes and disrupts the interaction between isoform 1 and TICAM1. Interacts with MYD88; the interaction decreases after IL-18 stimulation in a time-dependent manner. Interacts with IL18R1 and IL18RAP. Interacts with TLR2. Interacts with RAB11FIP2.</text>
</comment>
<dbReference type="GO" id="GO:0071651">
    <property type="term" value="P:positive regulation of chemokine (C-C motif) ligand 5 production"/>
    <property type="evidence" value="ECO:0007669"/>
    <property type="project" value="UniProtKB-ARBA"/>
</dbReference>
<dbReference type="GO" id="GO:0045087">
    <property type="term" value="P:innate immune response"/>
    <property type="evidence" value="ECO:0007669"/>
    <property type="project" value="UniProtKB-KW"/>
</dbReference>
<evidence type="ECO:0000256" key="10">
    <source>
        <dbReference type="ARBA" id="ARBA00022553"/>
    </source>
</evidence>
<keyword evidence="19" id="KW-0966">Cell projection</keyword>
<dbReference type="InterPro" id="IPR046946">
    <property type="entry name" value="TCAM1/2"/>
</dbReference>
<evidence type="ECO:0000256" key="7">
    <source>
        <dbReference type="ARBA" id="ARBA00004603"/>
    </source>
</evidence>
<dbReference type="GO" id="GO:2000494">
    <property type="term" value="P:positive regulation of interleukin-18-mediated signaling pathway"/>
    <property type="evidence" value="ECO:0007669"/>
    <property type="project" value="UniProtKB-ARBA"/>
</dbReference>
<accession>A0AAV7W577</accession>
<evidence type="ECO:0000256" key="12">
    <source>
        <dbReference type="ARBA" id="ARBA00022707"/>
    </source>
</evidence>
<evidence type="ECO:0000256" key="1">
    <source>
        <dbReference type="ARBA" id="ARBA00004231"/>
    </source>
</evidence>
<evidence type="ECO:0000256" key="21">
    <source>
        <dbReference type="ARBA" id="ARBA00056963"/>
    </source>
</evidence>
<evidence type="ECO:0000313" key="27">
    <source>
        <dbReference type="Proteomes" id="UP001066276"/>
    </source>
</evidence>
<evidence type="ECO:0000256" key="6">
    <source>
        <dbReference type="ARBA" id="ARBA00004555"/>
    </source>
</evidence>
<evidence type="ECO:0000256" key="22">
    <source>
        <dbReference type="ARBA" id="ARBA00063028"/>
    </source>
</evidence>
<dbReference type="GO" id="GO:0043123">
    <property type="term" value="P:positive regulation of canonical NF-kappaB signal transduction"/>
    <property type="evidence" value="ECO:0007669"/>
    <property type="project" value="TreeGrafter"/>
</dbReference>
<evidence type="ECO:0000256" key="9">
    <source>
        <dbReference type="ARBA" id="ARBA00022490"/>
    </source>
</evidence>
<evidence type="ECO:0000256" key="4">
    <source>
        <dbReference type="ARBA" id="ARBA00004412"/>
    </source>
</evidence>
<keyword evidence="18" id="KW-0395">Inflammatory response</keyword>